<accession>A0A5N5G9D1</accession>
<feature type="compositionally biased region" description="Polar residues" evidence="1">
    <location>
        <begin position="74"/>
        <end position="84"/>
    </location>
</feature>
<organism evidence="2 3">
    <name type="scientific">Pyrus ussuriensis x Pyrus communis</name>
    <dbReference type="NCBI Taxonomy" id="2448454"/>
    <lineage>
        <taxon>Eukaryota</taxon>
        <taxon>Viridiplantae</taxon>
        <taxon>Streptophyta</taxon>
        <taxon>Embryophyta</taxon>
        <taxon>Tracheophyta</taxon>
        <taxon>Spermatophyta</taxon>
        <taxon>Magnoliopsida</taxon>
        <taxon>eudicotyledons</taxon>
        <taxon>Gunneridae</taxon>
        <taxon>Pentapetalae</taxon>
        <taxon>rosids</taxon>
        <taxon>fabids</taxon>
        <taxon>Rosales</taxon>
        <taxon>Rosaceae</taxon>
        <taxon>Amygdaloideae</taxon>
        <taxon>Maleae</taxon>
        <taxon>Pyrus</taxon>
    </lineage>
</organism>
<proteinExistence type="predicted"/>
<keyword evidence="3" id="KW-1185">Reference proteome</keyword>
<gene>
    <name evidence="2" type="ORF">D8674_019930</name>
</gene>
<evidence type="ECO:0000313" key="3">
    <source>
        <dbReference type="Proteomes" id="UP000327157"/>
    </source>
</evidence>
<evidence type="ECO:0000313" key="2">
    <source>
        <dbReference type="EMBL" id="KAB2611898.1"/>
    </source>
</evidence>
<dbReference type="EMBL" id="SMOL01000487">
    <property type="protein sequence ID" value="KAB2611898.1"/>
    <property type="molecule type" value="Genomic_DNA"/>
</dbReference>
<feature type="compositionally biased region" description="Basic and acidic residues" evidence="1">
    <location>
        <begin position="124"/>
        <end position="134"/>
    </location>
</feature>
<feature type="region of interest" description="Disordered" evidence="1">
    <location>
        <begin position="1"/>
        <end position="141"/>
    </location>
</feature>
<evidence type="ECO:0000256" key="1">
    <source>
        <dbReference type="SAM" id="MobiDB-lite"/>
    </source>
</evidence>
<name>A0A5N5G9D1_9ROSA</name>
<reference evidence="2 3" key="3">
    <citation type="submission" date="2019-11" db="EMBL/GenBank/DDBJ databases">
        <title>A de novo genome assembly of a pear dwarfing rootstock.</title>
        <authorList>
            <person name="Wang F."/>
            <person name="Wang J."/>
            <person name="Li S."/>
            <person name="Zhang Y."/>
            <person name="Fang M."/>
            <person name="Ma L."/>
            <person name="Zhao Y."/>
            <person name="Jiang S."/>
        </authorList>
    </citation>
    <scope>NUCLEOTIDE SEQUENCE [LARGE SCALE GENOMIC DNA]</scope>
    <source>
        <strain evidence="2">S2</strain>
        <tissue evidence="2">Leaf</tissue>
    </source>
</reference>
<feature type="compositionally biased region" description="Basic residues" evidence="1">
    <location>
        <begin position="112"/>
        <end position="122"/>
    </location>
</feature>
<reference evidence="3" key="2">
    <citation type="submission" date="2019-10" db="EMBL/GenBank/DDBJ databases">
        <title>A de novo genome assembly of a pear dwarfing rootstock.</title>
        <authorList>
            <person name="Wang F."/>
            <person name="Wang J."/>
            <person name="Li S."/>
            <person name="Zhang Y."/>
            <person name="Fang M."/>
            <person name="Ma L."/>
            <person name="Zhao Y."/>
            <person name="Jiang S."/>
        </authorList>
    </citation>
    <scope>NUCLEOTIDE SEQUENCE [LARGE SCALE GENOMIC DNA]</scope>
</reference>
<comment type="caution">
    <text evidence="2">The sequence shown here is derived from an EMBL/GenBank/DDBJ whole genome shotgun (WGS) entry which is preliminary data.</text>
</comment>
<dbReference type="Proteomes" id="UP000327157">
    <property type="component" value="Chromosome 17"/>
</dbReference>
<sequence length="141" mass="15835">MNNSKVEGLSWALKPRSPTKSGQWDVSVHAQADLSQAATRQTKPQQEEPSCNKTSRNELTHTKTLKPSRALMRRTSQAPRPSRTSRVEHSEAVEEGDTTMETELIRGDPAHLLHRSKPHTMKRAPIEENLERARSGSGYRA</sequence>
<feature type="compositionally biased region" description="Polar residues" evidence="1">
    <location>
        <begin position="33"/>
        <end position="54"/>
    </location>
</feature>
<dbReference type="AlphaFoldDB" id="A0A5N5G9D1"/>
<protein>
    <submittedName>
        <fullName evidence="2">Dehydration-responsive element-binding protein 2A</fullName>
    </submittedName>
</protein>
<reference evidence="2 3" key="1">
    <citation type="submission" date="2019-09" db="EMBL/GenBank/DDBJ databases">
        <authorList>
            <person name="Ou C."/>
        </authorList>
    </citation>
    <scope>NUCLEOTIDE SEQUENCE [LARGE SCALE GENOMIC DNA]</scope>
    <source>
        <strain evidence="2">S2</strain>
        <tissue evidence="2">Leaf</tissue>
    </source>
</reference>